<sequence>MCFRHREAFVVPYHASSPISVRLFRNIDKGSTSQAELAEAGEISDAASSENERYYRPLLDEDRGILTERQWRPMLMRLVQLCRVPELSELSKLHQYPHQGIAARGLPTNNYALPRALRDFISEQDPEQSARPSEEQVRLLPDVLQRPMKKLIAHIAQEPDAVSNKTQKNRLCRLFYYLDPRFVQASHEVVKGVIAIHYPAADLFSQEAGFDI</sequence>
<dbReference type="Proteomes" id="UP000800094">
    <property type="component" value="Unassembled WGS sequence"/>
</dbReference>
<protein>
    <submittedName>
        <fullName evidence="1">Uncharacterized protein</fullName>
    </submittedName>
</protein>
<gene>
    <name evidence="1" type="ORF">BU26DRAFT_562017</name>
</gene>
<proteinExistence type="predicted"/>
<keyword evidence="2" id="KW-1185">Reference proteome</keyword>
<reference evidence="1" key="1">
    <citation type="journal article" date="2020" name="Stud. Mycol.">
        <title>101 Dothideomycetes genomes: a test case for predicting lifestyles and emergence of pathogens.</title>
        <authorList>
            <person name="Haridas S."/>
            <person name="Albert R."/>
            <person name="Binder M."/>
            <person name="Bloem J."/>
            <person name="Labutti K."/>
            <person name="Salamov A."/>
            <person name="Andreopoulos B."/>
            <person name="Baker S."/>
            <person name="Barry K."/>
            <person name="Bills G."/>
            <person name="Bluhm B."/>
            <person name="Cannon C."/>
            <person name="Castanera R."/>
            <person name="Culley D."/>
            <person name="Daum C."/>
            <person name="Ezra D."/>
            <person name="Gonzalez J."/>
            <person name="Henrissat B."/>
            <person name="Kuo A."/>
            <person name="Liang C."/>
            <person name="Lipzen A."/>
            <person name="Lutzoni F."/>
            <person name="Magnuson J."/>
            <person name="Mondo S."/>
            <person name="Nolan M."/>
            <person name="Ohm R."/>
            <person name="Pangilinan J."/>
            <person name="Park H.-J."/>
            <person name="Ramirez L."/>
            <person name="Alfaro M."/>
            <person name="Sun H."/>
            <person name="Tritt A."/>
            <person name="Yoshinaga Y."/>
            <person name="Zwiers L.-H."/>
            <person name="Turgeon B."/>
            <person name="Goodwin S."/>
            <person name="Spatafora J."/>
            <person name="Crous P."/>
            <person name="Grigoriev I."/>
        </authorList>
    </citation>
    <scope>NUCLEOTIDE SEQUENCE</scope>
    <source>
        <strain evidence="1">CBS 122368</strain>
    </source>
</reference>
<accession>A0A6A6IPT3</accession>
<evidence type="ECO:0000313" key="2">
    <source>
        <dbReference type="Proteomes" id="UP000800094"/>
    </source>
</evidence>
<evidence type="ECO:0000313" key="1">
    <source>
        <dbReference type="EMBL" id="KAF2252267.1"/>
    </source>
</evidence>
<name>A0A6A6IPT3_9PLEO</name>
<dbReference type="RefSeq" id="XP_033687271.1">
    <property type="nucleotide sequence ID" value="XM_033832982.1"/>
</dbReference>
<organism evidence="1 2">
    <name type="scientific">Trematosphaeria pertusa</name>
    <dbReference type="NCBI Taxonomy" id="390896"/>
    <lineage>
        <taxon>Eukaryota</taxon>
        <taxon>Fungi</taxon>
        <taxon>Dikarya</taxon>
        <taxon>Ascomycota</taxon>
        <taxon>Pezizomycotina</taxon>
        <taxon>Dothideomycetes</taxon>
        <taxon>Pleosporomycetidae</taxon>
        <taxon>Pleosporales</taxon>
        <taxon>Massarineae</taxon>
        <taxon>Trematosphaeriaceae</taxon>
        <taxon>Trematosphaeria</taxon>
    </lineage>
</organism>
<dbReference type="GeneID" id="54586312"/>
<dbReference type="EMBL" id="ML987192">
    <property type="protein sequence ID" value="KAF2252267.1"/>
    <property type="molecule type" value="Genomic_DNA"/>
</dbReference>
<dbReference type="AlphaFoldDB" id="A0A6A6IPT3"/>